<evidence type="ECO:0000313" key="1">
    <source>
        <dbReference type="EMBL" id="MBB3117491.1"/>
    </source>
</evidence>
<protein>
    <submittedName>
        <fullName evidence="1">Uncharacterized protein</fullName>
    </submittedName>
</protein>
<keyword evidence="2" id="KW-1185">Reference proteome</keyword>
<evidence type="ECO:0000313" key="2">
    <source>
        <dbReference type="Proteomes" id="UP000541535"/>
    </source>
</evidence>
<reference evidence="1 2" key="1">
    <citation type="submission" date="2020-08" db="EMBL/GenBank/DDBJ databases">
        <title>Genomic Encyclopedia of Type Strains, Phase III (KMG-III): the genomes of soil and plant-associated and newly described type strains.</title>
        <authorList>
            <person name="Whitman W."/>
        </authorList>
    </citation>
    <scope>NUCLEOTIDE SEQUENCE [LARGE SCALE GENOMIC DNA]</scope>
    <source>
        <strain evidence="1 2">CECT 8897</strain>
    </source>
</reference>
<gene>
    <name evidence="1" type="ORF">FHS03_000510</name>
</gene>
<accession>A0A7W5B6T5</accession>
<dbReference type="Proteomes" id="UP000541535">
    <property type="component" value="Unassembled WGS sequence"/>
</dbReference>
<comment type="caution">
    <text evidence="1">The sequence shown here is derived from an EMBL/GenBank/DDBJ whole genome shotgun (WGS) entry which is preliminary data.</text>
</comment>
<proteinExistence type="predicted"/>
<dbReference type="AlphaFoldDB" id="A0A7W5B6T5"/>
<dbReference type="EMBL" id="JACHXD010000001">
    <property type="protein sequence ID" value="MBB3117491.1"/>
    <property type="molecule type" value="Genomic_DNA"/>
</dbReference>
<sequence>MFIDISQAPFVYIREEVESSIPVTEQIQQLLAQDQPFVLITNHRHEDHADETQEERKEKALFFKKVKERMRELCRGMIVVEGEKPIPAAMRLVAATASKAFGFAVKFAATEEQAIQQGRELLAGDL</sequence>
<dbReference type="RefSeq" id="WP_183439424.1">
    <property type="nucleotide sequence ID" value="NZ_JACHXD010000001.1"/>
</dbReference>
<name>A0A7W5B6T5_9BURK</name>
<organism evidence="1 2">
    <name type="scientific">Pseudoduganella violacea</name>
    <dbReference type="NCBI Taxonomy" id="1715466"/>
    <lineage>
        <taxon>Bacteria</taxon>
        <taxon>Pseudomonadati</taxon>
        <taxon>Pseudomonadota</taxon>
        <taxon>Betaproteobacteria</taxon>
        <taxon>Burkholderiales</taxon>
        <taxon>Oxalobacteraceae</taxon>
        <taxon>Telluria group</taxon>
        <taxon>Pseudoduganella</taxon>
    </lineage>
</organism>